<protein>
    <recommendedName>
        <fullName evidence="4">Secreted protein</fullName>
    </recommendedName>
</protein>
<dbReference type="OrthoDB" id="9983241at2759"/>
<organism evidence="2 3">
    <name type="scientific">Circinella minor</name>
    <dbReference type="NCBI Taxonomy" id="1195481"/>
    <lineage>
        <taxon>Eukaryota</taxon>
        <taxon>Fungi</taxon>
        <taxon>Fungi incertae sedis</taxon>
        <taxon>Mucoromycota</taxon>
        <taxon>Mucoromycotina</taxon>
        <taxon>Mucoromycetes</taxon>
        <taxon>Mucorales</taxon>
        <taxon>Lichtheimiaceae</taxon>
        <taxon>Circinella</taxon>
    </lineage>
</organism>
<keyword evidence="3" id="KW-1185">Reference proteome</keyword>
<dbReference type="EMBL" id="JAEPRB010000163">
    <property type="protein sequence ID" value="KAG2219812.1"/>
    <property type="molecule type" value="Genomic_DNA"/>
</dbReference>
<reference evidence="2 3" key="1">
    <citation type="submission" date="2020-12" db="EMBL/GenBank/DDBJ databases">
        <title>Metabolic potential, ecology and presence of endohyphal bacteria is reflected in genomic diversity of Mucoromycotina.</title>
        <authorList>
            <person name="Muszewska A."/>
            <person name="Okrasinska A."/>
            <person name="Steczkiewicz K."/>
            <person name="Drgas O."/>
            <person name="Orlowska M."/>
            <person name="Perlinska-Lenart U."/>
            <person name="Aleksandrzak-Piekarczyk T."/>
            <person name="Szatraj K."/>
            <person name="Zielenkiewicz U."/>
            <person name="Pilsyk S."/>
            <person name="Malc E."/>
            <person name="Mieczkowski P."/>
            <person name="Kruszewska J.S."/>
            <person name="Biernat P."/>
            <person name="Pawlowska J."/>
        </authorList>
    </citation>
    <scope>NUCLEOTIDE SEQUENCE [LARGE SCALE GENOMIC DNA]</scope>
    <source>
        <strain evidence="2 3">CBS 142.35</strain>
    </source>
</reference>
<evidence type="ECO:0000313" key="2">
    <source>
        <dbReference type="EMBL" id="KAG2219812.1"/>
    </source>
</evidence>
<feature type="chain" id="PRO_5034364046" description="Secreted protein" evidence="1">
    <location>
        <begin position="25"/>
        <end position="386"/>
    </location>
</feature>
<dbReference type="AlphaFoldDB" id="A0A8H7RYV0"/>
<evidence type="ECO:0008006" key="4">
    <source>
        <dbReference type="Google" id="ProtNLM"/>
    </source>
</evidence>
<sequence>MQKLLFALLAGYYLLTAQDQQVNAVPVEELDPSSLKLEGKPGYYSDIITKLDDALPIVSVATVLNNTNHQNPPFDGPDNFVEAFTWEKRDGYNDVGTLLWYPQGTTTSSDAYDDGLYEGNDIILISWYDHLRPTSSAGNKGVRISFIDKSTMSYRNALLVVPDDGEIPSFHTTKIHAGGIMWYGYNLYVVDTKKGIRIFDLRHIYEVSIGDGIGHVGAGRFEAYNYRYVIPQSGHYLADGFRFSFMSLDRTTTPDTFLVGEYDSTGASSRVARFQIDSETRLPVHSSGTTSPAIEMFNSFLTSTQGVASITTPNNRSKYYFSCSRALGFGHLFTWVAGEQDEPTEHADVLWRGAEDLSYRKQGDQLWVNGEHPGNRPVYALKAGDY</sequence>
<keyword evidence="1" id="KW-0732">Signal</keyword>
<dbReference type="Proteomes" id="UP000646827">
    <property type="component" value="Unassembled WGS sequence"/>
</dbReference>
<gene>
    <name evidence="2" type="ORF">INT45_001144</name>
</gene>
<evidence type="ECO:0000256" key="1">
    <source>
        <dbReference type="SAM" id="SignalP"/>
    </source>
</evidence>
<proteinExistence type="predicted"/>
<evidence type="ECO:0000313" key="3">
    <source>
        <dbReference type="Proteomes" id="UP000646827"/>
    </source>
</evidence>
<accession>A0A8H7RYV0</accession>
<comment type="caution">
    <text evidence="2">The sequence shown here is derived from an EMBL/GenBank/DDBJ whole genome shotgun (WGS) entry which is preliminary data.</text>
</comment>
<name>A0A8H7RYV0_9FUNG</name>
<feature type="signal peptide" evidence="1">
    <location>
        <begin position="1"/>
        <end position="24"/>
    </location>
</feature>